<keyword evidence="2 4" id="KW-0575">Peroxidase</keyword>
<dbReference type="PIRSF" id="PIRSF000303">
    <property type="entry name" value="Glutathion_perox"/>
    <property type="match status" value="1"/>
</dbReference>
<dbReference type="SUPFAM" id="SSF52833">
    <property type="entry name" value="Thioredoxin-like"/>
    <property type="match status" value="1"/>
</dbReference>
<name>A0ABN2CSP8_9ACTN</name>
<dbReference type="Pfam" id="PF00255">
    <property type="entry name" value="GSHPx"/>
    <property type="match status" value="1"/>
</dbReference>
<gene>
    <name evidence="5" type="ORF">GCM10009741_80240</name>
</gene>
<dbReference type="PRINTS" id="PR01011">
    <property type="entry name" value="GLUTPROXDASE"/>
</dbReference>
<dbReference type="GO" id="GO:0004601">
    <property type="term" value="F:peroxidase activity"/>
    <property type="evidence" value="ECO:0007669"/>
    <property type="project" value="UniProtKB-KW"/>
</dbReference>
<dbReference type="EMBL" id="BAAANC010000006">
    <property type="protein sequence ID" value="GAA1562655.1"/>
    <property type="molecule type" value="Genomic_DNA"/>
</dbReference>
<evidence type="ECO:0000256" key="2">
    <source>
        <dbReference type="ARBA" id="ARBA00022559"/>
    </source>
</evidence>
<keyword evidence="3 4" id="KW-0560">Oxidoreductase</keyword>
<comment type="similarity">
    <text evidence="1 4">Belongs to the glutathione peroxidase family.</text>
</comment>
<dbReference type="PANTHER" id="PTHR11592:SF78">
    <property type="entry name" value="GLUTATHIONE PEROXIDASE"/>
    <property type="match status" value="1"/>
</dbReference>
<dbReference type="Proteomes" id="UP001500363">
    <property type="component" value="Unassembled WGS sequence"/>
</dbReference>
<dbReference type="PANTHER" id="PTHR11592">
    <property type="entry name" value="GLUTATHIONE PEROXIDASE"/>
    <property type="match status" value="1"/>
</dbReference>
<reference evidence="5 6" key="1">
    <citation type="journal article" date="2019" name="Int. J. Syst. Evol. Microbiol.">
        <title>The Global Catalogue of Microorganisms (GCM) 10K type strain sequencing project: providing services to taxonomists for standard genome sequencing and annotation.</title>
        <authorList>
            <consortium name="The Broad Institute Genomics Platform"/>
            <consortium name="The Broad Institute Genome Sequencing Center for Infectious Disease"/>
            <person name="Wu L."/>
            <person name="Ma J."/>
        </authorList>
    </citation>
    <scope>NUCLEOTIDE SEQUENCE [LARGE SCALE GENOMIC DNA]</scope>
    <source>
        <strain evidence="5 6">JCM 14303</strain>
    </source>
</reference>
<sequence>MTTVYDFSAKRIEGNEQSLADFRDQVLLVVNTASQCSQTPQYTGLQKLYKSYRKQGFSVLGFPCDQFGHQEPGDENEIANFCSTIYHVTFPMFAKIDVNGSKTLPLYNWLKREAGGLLGGRIKWNFTKFLIGRDGAVIARYAPTATPEKLADKVEAALAMPAPSRQQQESGD</sequence>
<protein>
    <recommendedName>
        <fullName evidence="4">Glutathione peroxidase</fullName>
    </recommendedName>
</protein>
<evidence type="ECO:0000256" key="1">
    <source>
        <dbReference type="ARBA" id="ARBA00006926"/>
    </source>
</evidence>
<dbReference type="InterPro" id="IPR000889">
    <property type="entry name" value="Glutathione_peroxidase"/>
</dbReference>
<keyword evidence="6" id="KW-1185">Reference proteome</keyword>
<evidence type="ECO:0000313" key="5">
    <source>
        <dbReference type="EMBL" id="GAA1562655.1"/>
    </source>
</evidence>
<proteinExistence type="inferred from homology"/>
<organism evidence="5 6">
    <name type="scientific">Kribbella lupini</name>
    <dbReference type="NCBI Taxonomy" id="291602"/>
    <lineage>
        <taxon>Bacteria</taxon>
        <taxon>Bacillati</taxon>
        <taxon>Actinomycetota</taxon>
        <taxon>Actinomycetes</taxon>
        <taxon>Propionibacteriales</taxon>
        <taxon>Kribbellaceae</taxon>
        <taxon>Kribbella</taxon>
    </lineage>
</organism>
<accession>A0ABN2CSP8</accession>
<evidence type="ECO:0000313" key="6">
    <source>
        <dbReference type="Proteomes" id="UP001500363"/>
    </source>
</evidence>
<evidence type="ECO:0000256" key="4">
    <source>
        <dbReference type="RuleBase" id="RU000499"/>
    </source>
</evidence>
<comment type="caution">
    <text evidence="5">The sequence shown here is derived from an EMBL/GenBank/DDBJ whole genome shotgun (WGS) entry which is preliminary data.</text>
</comment>
<dbReference type="RefSeq" id="WP_344183835.1">
    <property type="nucleotide sequence ID" value="NZ_BAAANC010000006.1"/>
</dbReference>
<evidence type="ECO:0000256" key="3">
    <source>
        <dbReference type="ARBA" id="ARBA00023002"/>
    </source>
</evidence>
<dbReference type="PROSITE" id="PS51355">
    <property type="entry name" value="GLUTATHIONE_PEROXID_3"/>
    <property type="match status" value="1"/>
</dbReference>
<dbReference type="Gene3D" id="3.40.30.10">
    <property type="entry name" value="Glutaredoxin"/>
    <property type="match status" value="1"/>
</dbReference>
<dbReference type="CDD" id="cd00340">
    <property type="entry name" value="GSH_Peroxidase"/>
    <property type="match status" value="1"/>
</dbReference>
<dbReference type="InterPro" id="IPR036249">
    <property type="entry name" value="Thioredoxin-like_sf"/>
</dbReference>